<accession>A0A8J2JHT8</accession>
<name>A0A8J2JHT8_9HEXA</name>
<gene>
    <name evidence="2" type="ORF">AFUS01_LOCUS6710</name>
</gene>
<evidence type="ECO:0000313" key="2">
    <source>
        <dbReference type="EMBL" id="CAG7717245.1"/>
    </source>
</evidence>
<dbReference type="SMART" id="SM00225">
    <property type="entry name" value="BTB"/>
    <property type="match status" value="1"/>
</dbReference>
<proteinExistence type="predicted"/>
<dbReference type="EMBL" id="CAJVCH010044157">
    <property type="protein sequence ID" value="CAG7717245.1"/>
    <property type="molecule type" value="Genomic_DNA"/>
</dbReference>
<dbReference type="AlphaFoldDB" id="A0A8J2JHT8"/>
<dbReference type="PANTHER" id="PTHR24413">
    <property type="entry name" value="SPECKLE-TYPE POZ PROTEIN"/>
    <property type="match status" value="1"/>
</dbReference>
<keyword evidence="3" id="KW-1185">Reference proteome</keyword>
<dbReference type="OrthoDB" id="6359943at2759"/>
<dbReference type="InterPro" id="IPR000210">
    <property type="entry name" value="BTB/POZ_dom"/>
</dbReference>
<comment type="caution">
    <text evidence="2">The sequence shown here is derived from an EMBL/GenBank/DDBJ whole genome shotgun (WGS) entry which is preliminary data.</text>
</comment>
<dbReference type="Pfam" id="PF00651">
    <property type="entry name" value="BTB"/>
    <property type="match status" value="1"/>
</dbReference>
<organism evidence="2 3">
    <name type="scientific">Allacma fusca</name>
    <dbReference type="NCBI Taxonomy" id="39272"/>
    <lineage>
        <taxon>Eukaryota</taxon>
        <taxon>Metazoa</taxon>
        <taxon>Ecdysozoa</taxon>
        <taxon>Arthropoda</taxon>
        <taxon>Hexapoda</taxon>
        <taxon>Collembola</taxon>
        <taxon>Symphypleona</taxon>
        <taxon>Sminthuridae</taxon>
        <taxon>Allacma</taxon>
    </lineage>
</organism>
<reference evidence="2" key="1">
    <citation type="submission" date="2021-06" db="EMBL/GenBank/DDBJ databases">
        <authorList>
            <person name="Hodson N. C."/>
            <person name="Mongue J. A."/>
            <person name="Jaron S. K."/>
        </authorList>
    </citation>
    <scope>NUCLEOTIDE SEQUENCE</scope>
</reference>
<sequence length="407" mass="46656">MMSIGRTEVIDTKWLHWHQTIGPLTHGVSTKILHNFNLNHLEGYKGLHFNLTLNPLETGDPFEKLLILFGSSRQNTSTKSNHYHFFSLDRCAVRIFLKGHAKEQITKWVHVESEKPVITNEMPESMILARFEDPYFIPAIELKQLKVGNQDGVSPTVDFGEIEIRGRLKLCCYKNFSRNAYQECKFNEGFEKWLRQDLSLSLLPKFSGNSFNNFVTIGSEGADIKIAVKNDAGSTFSVHSFVLSAQSPVFRKMLSIDMVEKSKGVITIVDASYNTLELFVQLLYGSKTSDELLTLPAAEVSEILSLAHRYQVGYLVRDCCMAIMTYGDEDLNLESIKQICQAGTIYVFPDFEYRTFQWLKCQRRTAKEYDQVTTLLRELDEGFVRKCCDFLLRKENPEIQEDFAVCL</sequence>
<evidence type="ECO:0000313" key="3">
    <source>
        <dbReference type="Proteomes" id="UP000708208"/>
    </source>
</evidence>
<dbReference type="CDD" id="cd18186">
    <property type="entry name" value="BTB_POZ_ZBTB_KLHL-like"/>
    <property type="match status" value="1"/>
</dbReference>
<feature type="domain" description="BTB" evidence="1">
    <location>
        <begin position="222"/>
        <end position="292"/>
    </location>
</feature>
<protein>
    <recommendedName>
        <fullName evidence="1">BTB domain-containing protein</fullName>
    </recommendedName>
</protein>
<dbReference type="PROSITE" id="PS50097">
    <property type="entry name" value="BTB"/>
    <property type="match status" value="1"/>
</dbReference>
<dbReference type="Proteomes" id="UP000708208">
    <property type="component" value="Unassembled WGS sequence"/>
</dbReference>
<evidence type="ECO:0000259" key="1">
    <source>
        <dbReference type="PROSITE" id="PS50097"/>
    </source>
</evidence>